<dbReference type="EMBL" id="JAKJXP020000037">
    <property type="protein sequence ID" value="KAK7752520.1"/>
    <property type="molecule type" value="Genomic_DNA"/>
</dbReference>
<feature type="compositionally biased region" description="Low complexity" evidence="1">
    <location>
        <begin position="500"/>
        <end position="517"/>
    </location>
</feature>
<accession>A0AAN9UPK0</accession>
<dbReference type="AlphaFoldDB" id="A0AAN9UPK0"/>
<feature type="compositionally biased region" description="Basic and acidic residues" evidence="1">
    <location>
        <begin position="470"/>
        <end position="499"/>
    </location>
</feature>
<comment type="caution">
    <text evidence="2">The sequence shown here is derived from an EMBL/GenBank/DDBJ whole genome shotgun (WGS) entry which is preliminary data.</text>
</comment>
<reference evidence="2 3" key="1">
    <citation type="submission" date="2024-02" db="EMBL/GenBank/DDBJ databases">
        <title>De novo assembly and annotation of 12 fungi associated with fruit tree decline syndrome in Ontario, Canada.</title>
        <authorList>
            <person name="Sulman M."/>
            <person name="Ellouze W."/>
            <person name="Ilyukhin E."/>
        </authorList>
    </citation>
    <scope>NUCLEOTIDE SEQUENCE [LARGE SCALE GENOMIC DNA]</scope>
    <source>
        <strain evidence="2 3">M11/M66-122</strain>
    </source>
</reference>
<feature type="region of interest" description="Disordered" evidence="1">
    <location>
        <begin position="281"/>
        <end position="407"/>
    </location>
</feature>
<feature type="compositionally biased region" description="Basic and acidic residues" evidence="1">
    <location>
        <begin position="528"/>
        <end position="539"/>
    </location>
</feature>
<sequence length="556" mass="62094">MKVTAPPPQQEDQPPLPLPPRVPAPLPQPEDQANPSITTDEFPVSHHEVRGVQEVQEMQIEKPKKAKVERIRIRLRPETPPDPDVQHPTLPLQDDGAKPHIQSHTFQDSRAGYGESPWPAVPITSKTQEQFSGDWVNNTPLTGQTSASGPTQGASHDEVPPYDLPQLWSGFPSLSAIPTSPELQRHREKQRREAMKEKESEDSPEATSKEQTESDPLWLSRQELVLKLERMTDARLQDMDRRVRSLERHDETWSQSVVPLMQNLNNLLEKQNRLLQSQNHTLSQSLSQGPELLLSSSSQRRSRRQPRESDPLMNTITPSPSPPAPGEPGSSSCRRAHTISGEQFRPHRRRSSSSFGARRRIADSSSDTYNGDGDGERSQSPTLTEQSQGPSPPDTGVLQGGEEGCHEGIVERRRTELEERIGRTPPGTGAAIKPAVEATVASLTQRQRRQPEHHHHHHQHRRRHQQQKQQHQEWRAERGKMGESSRGSDDRPAARDRSRSGSAASSSHSQGNTSTSSIYSNDVSEDILVPHDTDGNRASYDRVAIEDGLVGEHGIL</sequence>
<feature type="region of interest" description="Disordered" evidence="1">
    <location>
        <begin position="440"/>
        <end position="539"/>
    </location>
</feature>
<proteinExistence type="predicted"/>
<feature type="compositionally biased region" description="Basic residues" evidence="1">
    <location>
        <begin position="446"/>
        <end position="466"/>
    </location>
</feature>
<feature type="region of interest" description="Disordered" evidence="1">
    <location>
        <begin position="1"/>
        <end position="44"/>
    </location>
</feature>
<organism evidence="2 3">
    <name type="scientific">Diatrype stigma</name>
    <dbReference type="NCBI Taxonomy" id="117547"/>
    <lineage>
        <taxon>Eukaryota</taxon>
        <taxon>Fungi</taxon>
        <taxon>Dikarya</taxon>
        <taxon>Ascomycota</taxon>
        <taxon>Pezizomycotina</taxon>
        <taxon>Sordariomycetes</taxon>
        <taxon>Xylariomycetidae</taxon>
        <taxon>Xylariales</taxon>
        <taxon>Diatrypaceae</taxon>
        <taxon>Diatrype</taxon>
    </lineage>
</organism>
<feature type="compositionally biased region" description="Basic and acidic residues" evidence="1">
    <location>
        <begin position="190"/>
        <end position="212"/>
    </location>
</feature>
<feature type="compositionally biased region" description="Pro residues" evidence="1">
    <location>
        <begin position="1"/>
        <end position="28"/>
    </location>
</feature>
<protein>
    <submittedName>
        <fullName evidence="2">Uncharacterized protein</fullName>
    </submittedName>
</protein>
<name>A0AAN9UPK0_9PEZI</name>
<evidence type="ECO:0000313" key="2">
    <source>
        <dbReference type="EMBL" id="KAK7752520.1"/>
    </source>
</evidence>
<feature type="region of interest" description="Disordered" evidence="1">
    <location>
        <begin position="58"/>
        <end position="216"/>
    </location>
</feature>
<evidence type="ECO:0000313" key="3">
    <source>
        <dbReference type="Proteomes" id="UP001320420"/>
    </source>
</evidence>
<evidence type="ECO:0000256" key="1">
    <source>
        <dbReference type="SAM" id="MobiDB-lite"/>
    </source>
</evidence>
<feature type="compositionally biased region" description="Low complexity" evidence="1">
    <location>
        <begin position="290"/>
        <end position="299"/>
    </location>
</feature>
<feature type="compositionally biased region" description="Polar residues" evidence="1">
    <location>
        <begin position="378"/>
        <end position="389"/>
    </location>
</feature>
<gene>
    <name evidence="2" type="ORF">SLS62_005488</name>
</gene>
<keyword evidence="3" id="KW-1185">Reference proteome</keyword>
<feature type="compositionally biased region" description="Basic and acidic residues" evidence="1">
    <location>
        <begin position="59"/>
        <end position="79"/>
    </location>
</feature>
<dbReference type="Proteomes" id="UP001320420">
    <property type="component" value="Unassembled WGS sequence"/>
</dbReference>
<feature type="compositionally biased region" description="Polar residues" evidence="1">
    <location>
        <begin position="124"/>
        <end position="154"/>
    </location>
</feature>